<dbReference type="GO" id="GO:0016020">
    <property type="term" value="C:membrane"/>
    <property type="evidence" value="ECO:0007669"/>
    <property type="project" value="InterPro"/>
</dbReference>
<feature type="transmembrane region" description="Helical" evidence="2">
    <location>
        <begin position="29"/>
        <end position="50"/>
    </location>
</feature>
<accession>A0A1I7RUE6</accession>
<dbReference type="PANTHER" id="PTHR21329">
    <property type="entry name" value="PHOSPHATIDYLINOSITOL N-ACETYLGLUCOSAMINYLTRANSFERASE SUBUNIT Q-RELATED"/>
    <property type="match status" value="1"/>
</dbReference>
<dbReference type="GO" id="GO:0005783">
    <property type="term" value="C:endoplasmic reticulum"/>
    <property type="evidence" value="ECO:0007669"/>
    <property type="project" value="TreeGrafter"/>
</dbReference>
<dbReference type="Proteomes" id="UP000659654">
    <property type="component" value="Unassembled WGS sequence"/>
</dbReference>
<protein>
    <submittedName>
        <fullName evidence="3">(pine wood nematode) hypothetical protein</fullName>
    </submittedName>
</protein>
<dbReference type="WBParaSite" id="BXY_0435600.1">
    <property type="protein sequence ID" value="BXY_0435600.1"/>
    <property type="gene ID" value="BXY_0435600"/>
</dbReference>
<evidence type="ECO:0000256" key="1">
    <source>
        <dbReference type="SAM" id="MobiDB-lite"/>
    </source>
</evidence>
<dbReference type="Proteomes" id="UP000582659">
    <property type="component" value="Unassembled WGS sequence"/>
</dbReference>
<dbReference type="InterPro" id="IPR007720">
    <property type="entry name" value="PigQ/GPI1"/>
</dbReference>
<evidence type="ECO:0000313" key="3">
    <source>
        <dbReference type="EMBL" id="CAD5225066.1"/>
    </source>
</evidence>
<proteinExistence type="predicted"/>
<evidence type="ECO:0000313" key="6">
    <source>
        <dbReference type="WBParaSite" id="BXY_0435600.1"/>
    </source>
</evidence>
<keyword evidence="2" id="KW-0472">Membrane</keyword>
<evidence type="ECO:0000313" key="4">
    <source>
        <dbReference type="Proteomes" id="UP000095284"/>
    </source>
</evidence>
<feature type="transmembrane region" description="Helical" evidence="2">
    <location>
        <begin position="125"/>
        <end position="147"/>
    </location>
</feature>
<evidence type="ECO:0000256" key="2">
    <source>
        <dbReference type="SAM" id="Phobius"/>
    </source>
</evidence>
<gene>
    <name evidence="3" type="ORF">BXYJ_LOCUS8358</name>
</gene>
<feature type="transmembrane region" description="Helical" evidence="2">
    <location>
        <begin position="189"/>
        <end position="216"/>
    </location>
</feature>
<organism evidence="4 6">
    <name type="scientific">Bursaphelenchus xylophilus</name>
    <name type="common">Pinewood nematode worm</name>
    <name type="synonym">Aphelenchoides xylophilus</name>
    <dbReference type="NCBI Taxonomy" id="6326"/>
    <lineage>
        <taxon>Eukaryota</taxon>
        <taxon>Metazoa</taxon>
        <taxon>Ecdysozoa</taxon>
        <taxon>Nematoda</taxon>
        <taxon>Chromadorea</taxon>
        <taxon>Rhabditida</taxon>
        <taxon>Tylenchina</taxon>
        <taxon>Tylenchomorpha</taxon>
        <taxon>Aphelenchoidea</taxon>
        <taxon>Aphelenchoididae</taxon>
        <taxon>Bursaphelenchus</taxon>
    </lineage>
</organism>
<evidence type="ECO:0000313" key="5">
    <source>
        <dbReference type="Proteomes" id="UP000659654"/>
    </source>
</evidence>
<sequence length="341" mass="39115">MSRLAELALKSKVINELVFKWSTITCLPYVALDTATGILLMYVLVASGIFERLYPFITTSVDNLDYVFEWLLNNPAGLKLNTQVNVLLASFFRYHVHLWKAYISMLCSTSFLHILYIGAASGATVLMAALHDLISLATIHLFCFHIYTSRLANVFFRSLGTFWRAFRGKKWNPLRNRVDSLQLDDRQMFMLTTLFIGTVFLLPTVLIYYAVFFSLWSLPFSTQYTLDFLISQFRKLANFFDHPELQPPDEPPLPPENSLKTKPKCPMKVSKPEEGENAPLEPTRGRSIDRTAALRPRPIRPPQVRNHRSVADPETTINYCETKEIRFKNRVGPTPKMLKVA</sequence>
<reference evidence="6" key="1">
    <citation type="submission" date="2016-11" db="UniProtKB">
        <authorList>
            <consortium name="WormBaseParasite"/>
        </authorList>
    </citation>
    <scope>IDENTIFICATION</scope>
</reference>
<dbReference type="EMBL" id="CAJFDI010000004">
    <property type="protein sequence ID" value="CAD5225066.1"/>
    <property type="molecule type" value="Genomic_DNA"/>
</dbReference>
<dbReference type="Proteomes" id="UP000095284">
    <property type="component" value="Unplaced"/>
</dbReference>
<feature type="region of interest" description="Disordered" evidence="1">
    <location>
        <begin position="244"/>
        <end position="312"/>
    </location>
</feature>
<dbReference type="Pfam" id="PF05024">
    <property type="entry name" value="Gpi1"/>
    <property type="match status" value="1"/>
</dbReference>
<dbReference type="eggNOG" id="KOG1183">
    <property type="taxonomic scope" value="Eukaryota"/>
</dbReference>
<dbReference type="EMBL" id="CAJFCV020000004">
    <property type="protein sequence ID" value="CAG9114072.1"/>
    <property type="molecule type" value="Genomic_DNA"/>
</dbReference>
<feature type="compositionally biased region" description="Pro residues" evidence="1">
    <location>
        <begin position="245"/>
        <end position="255"/>
    </location>
</feature>
<name>A0A1I7RUE6_BURXY</name>
<keyword evidence="2" id="KW-1133">Transmembrane helix</keyword>
<keyword evidence="2" id="KW-0812">Transmembrane</keyword>
<feature type="transmembrane region" description="Helical" evidence="2">
    <location>
        <begin position="101"/>
        <end position="119"/>
    </location>
</feature>
<dbReference type="OrthoDB" id="70250at2759"/>
<reference evidence="3" key="2">
    <citation type="submission" date="2020-09" db="EMBL/GenBank/DDBJ databases">
        <authorList>
            <person name="Kikuchi T."/>
        </authorList>
    </citation>
    <scope>NUCLEOTIDE SEQUENCE</scope>
    <source>
        <strain evidence="3">Ka4C1</strain>
    </source>
</reference>
<dbReference type="AlphaFoldDB" id="A0A1I7RUE6"/>
<dbReference type="PANTHER" id="PTHR21329:SF3">
    <property type="entry name" value="PHOSPHATIDYLINOSITOL N-ACETYLGLUCOSAMINYLTRANSFERASE SUBUNIT Q"/>
    <property type="match status" value="1"/>
</dbReference>
<keyword evidence="5" id="KW-1185">Reference proteome</keyword>
<dbReference type="GO" id="GO:0006506">
    <property type="term" value="P:GPI anchor biosynthetic process"/>
    <property type="evidence" value="ECO:0007669"/>
    <property type="project" value="InterPro"/>
</dbReference>